<evidence type="ECO:0000256" key="1">
    <source>
        <dbReference type="SAM" id="MobiDB-lite"/>
    </source>
</evidence>
<proteinExistence type="predicted"/>
<evidence type="ECO:0000313" key="2">
    <source>
        <dbReference type="EMBL" id="DAD18251.1"/>
    </source>
</evidence>
<dbReference type="AlphaFoldDB" id="A0A822XGL8"/>
<protein>
    <submittedName>
        <fullName evidence="2">Uncharacterized protein</fullName>
    </submittedName>
</protein>
<dbReference type="Proteomes" id="UP000607653">
    <property type="component" value="Unassembled WGS sequence"/>
</dbReference>
<reference evidence="2 3" key="1">
    <citation type="journal article" date="2020" name="Mol. Biol. Evol.">
        <title>Distinct Expression and Methylation Patterns for Genes with Different Fates following a Single Whole-Genome Duplication in Flowering Plants.</title>
        <authorList>
            <person name="Shi T."/>
            <person name="Rahmani R.S."/>
            <person name="Gugger P.F."/>
            <person name="Wang M."/>
            <person name="Li H."/>
            <person name="Zhang Y."/>
            <person name="Li Z."/>
            <person name="Wang Q."/>
            <person name="Van de Peer Y."/>
            <person name="Marchal K."/>
            <person name="Chen J."/>
        </authorList>
    </citation>
    <scope>NUCLEOTIDE SEQUENCE [LARGE SCALE GENOMIC DNA]</scope>
    <source>
        <tissue evidence="2">Leaf</tissue>
    </source>
</reference>
<comment type="caution">
    <text evidence="2">The sequence shown here is derived from an EMBL/GenBank/DDBJ whole genome shotgun (WGS) entry which is preliminary data.</text>
</comment>
<organism evidence="2 3">
    <name type="scientific">Nelumbo nucifera</name>
    <name type="common">Sacred lotus</name>
    <dbReference type="NCBI Taxonomy" id="4432"/>
    <lineage>
        <taxon>Eukaryota</taxon>
        <taxon>Viridiplantae</taxon>
        <taxon>Streptophyta</taxon>
        <taxon>Embryophyta</taxon>
        <taxon>Tracheophyta</taxon>
        <taxon>Spermatophyta</taxon>
        <taxon>Magnoliopsida</taxon>
        <taxon>Proteales</taxon>
        <taxon>Nelumbonaceae</taxon>
        <taxon>Nelumbo</taxon>
    </lineage>
</organism>
<gene>
    <name evidence="2" type="ORF">HUJ06_019714</name>
</gene>
<feature type="region of interest" description="Disordered" evidence="1">
    <location>
        <begin position="40"/>
        <end position="79"/>
    </location>
</feature>
<sequence length="79" mass="8806">MEDTGLEVHDLALARMEENIVEVEPIVVVDSIDLFEDRGEDPLQKSVQVGRGREGETRKANGSPDQMKNFKGKTPNLLL</sequence>
<name>A0A822XGL8_NELNU</name>
<accession>A0A822XGL8</accession>
<keyword evidence="3" id="KW-1185">Reference proteome</keyword>
<dbReference type="EMBL" id="DUZY01000001">
    <property type="protein sequence ID" value="DAD18251.1"/>
    <property type="molecule type" value="Genomic_DNA"/>
</dbReference>
<evidence type="ECO:0000313" key="3">
    <source>
        <dbReference type="Proteomes" id="UP000607653"/>
    </source>
</evidence>